<feature type="compositionally biased region" description="Basic and acidic residues" evidence="1">
    <location>
        <begin position="28"/>
        <end position="38"/>
    </location>
</feature>
<proteinExistence type="predicted"/>
<organism evidence="3 4">
    <name type="scientific">Pseudocercospora fijiensis (strain CIRAD86)</name>
    <name type="common">Black leaf streak disease fungus</name>
    <name type="synonym">Mycosphaerella fijiensis</name>
    <dbReference type="NCBI Taxonomy" id="383855"/>
    <lineage>
        <taxon>Eukaryota</taxon>
        <taxon>Fungi</taxon>
        <taxon>Dikarya</taxon>
        <taxon>Ascomycota</taxon>
        <taxon>Pezizomycotina</taxon>
        <taxon>Dothideomycetes</taxon>
        <taxon>Dothideomycetidae</taxon>
        <taxon>Mycosphaerellales</taxon>
        <taxon>Mycosphaerellaceae</taxon>
        <taxon>Pseudocercospora</taxon>
    </lineage>
</organism>
<feature type="compositionally biased region" description="Low complexity" evidence="1">
    <location>
        <begin position="162"/>
        <end position="177"/>
    </location>
</feature>
<gene>
    <name evidence="3" type="ORF">MYCFIDRAFT_89145</name>
</gene>
<evidence type="ECO:0000256" key="1">
    <source>
        <dbReference type="SAM" id="MobiDB-lite"/>
    </source>
</evidence>
<evidence type="ECO:0000313" key="4">
    <source>
        <dbReference type="Proteomes" id="UP000016932"/>
    </source>
</evidence>
<name>M2ZY35_PSEFD</name>
<dbReference type="GeneID" id="19342779"/>
<dbReference type="AlphaFoldDB" id="M2ZY35"/>
<dbReference type="EMBL" id="KB446571">
    <property type="protein sequence ID" value="EME77031.1"/>
    <property type="molecule type" value="Genomic_DNA"/>
</dbReference>
<reference evidence="3 4" key="1">
    <citation type="journal article" date="2012" name="PLoS Pathog.">
        <title>Diverse lifestyles and strategies of plant pathogenesis encoded in the genomes of eighteen Dothideomycetes fungi.</title>
        <authorList>
            <person name="Ohm R.A."/>
            <person name="Feau N."/>
            <person name="Henrissat B."/>
            <person name="Schoch C.L."/>
            <person name="Horwitz B.A."/>
            <person name="Barry K.W."/>
            <person name="Condon B.J."/>
            <person name="Copeland A.C."/>
            <person name="Dhillon B."/>
            <person name="Glaser F."/>
            <person name="Hesse C.N."/>
            <person name="Kosti I."/>
            <person name="LaButti K."/>
            <person name="Lindquist E.A."/>
            <person name="Lucas S."/>
            <person name="Salamov A.A."/>
            <person name="Bradshaw R.E."/>
            <person name="Ciuffetti L."/>
            <person name="Hamelin R.C."/>
            <person name="Kema G.H.J."/>
            <person name="Lawrence C."/>
            <person name="Scott J.A."/>
            <person name="Spatafora J.W."/>
            <person name="Turgeon B.G."/>
            <person name="de Wit P.J.G.M."/>
            <person name="Zhong S."/>
            <person name="Goodwin S.B."/>
            <person name="Grigoriev I.V."/>
        </authorList>
    </citation>
    <scope>NUCLEOTIDE SEQUENCE [LARGE SCALE GENOMIC DNA]</scope>
    <source>
        <strain evidence="3 4">CIRAD86</strain>
    </source>
</reference>
<dbReference type="HOGENOM" id="CLU_545285_0_0_1"/>
<keyword evidence="4" id="KW-1185">Reference proteome</keyword>
<dbReference type="eggNOG" id="ENOG502R79G">
    <property type="taxonomic scope" value="Eukaryota"/>
</dbReference>
<feature type="domain" description="PD-(D/E)XK nuclease-like" evidence="2">
    <location>
        <begin position="234"/>
        <end position="483"/>
    </location>
</feature>
<feature type="region of interest" description="Disordered" evidence="1">
    <location>
        <begin position="1"/>
        <end position="181"/>
    </location>
</feature>
<dbReference type="VEuPathDB" id="FungiDB:MYCFIDRAFT_89145"/>
<feature type="compositionally biased region" description="Low complexity" evidence="1">
    <location>
        <begin position="99"/>
        <end position="109"/>
    </location>
</feature>
<dbReference type="RefSeq" id="XP_007932356.1">
    <property type="nucleotide sequence ID" value="XM_007934165.1"/>
</dbReference>
<dbReference type="OrthoDB" id="3643849at2759"/>
<evidence type="ECO:0000259" key="2">
    <source>
        <dbReference type="Pfam" id="PF20516"/>
    </source>
</evidence>
<protein>
    <recommendedName>
        <fullName evidence="2">PD-(D/E)XK nuclease-like domain-containing protein</fullName>
    </recommendedName>
</protein>
<dbReference type="Proteomes" id="UP000016932">
    <property type="component" value="Unassembled WGS sequence"/>
</dbReference>
<dbReference type="Pfam" id="PF20516">
    <property type="entry name" value="PDDEXK_12"/>
    <property type="match status" value="1"/>
</dbReference>
<evidence type="ECO:0000313" key="3">
    <source>
        <dbReference type="EMBL" id="EME77031.1"/>
    </source>
</evidence>
<dbReference type="KEGG" id="pfj:MYCFIDRAFT_89145"/>
<sequence>MWNISAWLDEIEPQTPLGAQGTKKRKRDRETTPTEKRPRLAPMDANISTGTRASAAARRSSPRKQTGLISIFEDDDVRLPSTPRVRPAGLGEGNTRWNASSSAAAASAGEEAHAVAMLGGEDGEQTPRKNAPRRAEQEQTPRNNARRPTERFQPHFRPPHMSESASQSSRSSAGRSKSPVKDMVDLQMADAPIRQYARRDTPLPRCVYPLLERLEDFADGNGVVPAIAKEATKREVTRFFDRWVAETPDPSDERDLVDLLDIVEYAQSLEGYNQAEAAWNSEAHSPILRVALRSFPGRVTHYNVTQARPIPEFLPTRGPRITEARLVDYAVSITPTPDEDRDINHLLRREPDCRATISQSRATALRTHPIAISIETKADSGTTGEAKNQLGVWAYAHFERMRTLLGLEEDVPPGEESIMAVHPIIYVQQHDWIMALVVARKAGTEFAEIDLKLRIGGTGSLLELWKLRASLRCLGQWAEEKYWPTLYKRIRATLENLGDV</sequence>
<dbReference type="InterPro" id="IPR046797">
    <property type="entry name" value="PDDEXK_12"/>
</dbReference>
<accession>M2ZY35</accession>